<reference evidence="9" key="1">
    <citation type="submission" date="2020-11" db="EMBL/GenBank/DDBJ databases">
        <authorList>
            <person name="Tran Van P."/>
        </authorList>
    </citation>
    <scope>NUCLEOTIDE SEQUENCE</scope>
</reference>
<dbReference type="PANTHER" id="PTHR12705:SF0">
    <property type="entry name" value="ORIGIN RECOGNITION COMPLEX SUBUNIT 5"/>
    <property type="match status" value="1"/>
</dbReference>
<proteinExistence type="inferred from homology"/>
<dbReference type="GO" id="GO:0003688">
    <property type="term" value="F:DNA replication origin binding"/>
    <property type="evidence" value="ECO:0007669"/>
    <property type="project" value="TreeGrafter"/>
</dbReference>
<keyword evidence="6" id="KW-0539">Nucleus</keyword>
<keyword evidence="4" id="KW-0547">Nucleotide-binding</keyword>
<name>A0A7R9EVM3_9NEOP</name>
<comment type="subcellular location">
    <subcellularLocation>
        <location evidence="1">Nucleus</location>
    </subcellularLocation>
</comment>
<dbReference type="InterPro" id="IPR027417">
    <property type="entry name" value="P-loop_NTPase"/>
</dbReference>
<evidence type="ECO:0000256" key="4">
    <source>
        <dbReference type="ARBA" id="ARBA00022741"/>
    </source>
</evidence>
<dbReference type="GO" id="GO:0005664">
    <property type="term" value="C:nuclear origin of replication recognition complex"/>
    <property type="evidence" value="ECO:0007669"/>
    <property type="project" value="TreeGrafter"/>
</dbReference>
<dbReference type="SUPFAM" id="SSF52540">
    <property type="entry name" value="P-loop containing nucleoside triphosphate hydrolases"/>
    <property type="match status" value="1"/>
</dbReference>
<organism evidence="9">
    <name type="scientific">Timema bartmani</name>
    <dbReference type="NCBI Taxonomy" id="61472"/>
    <lineage>
        <taxon>Eukaryota</taxon>
        <taxon>Metazoa</taxon>
        <taxon>Ecdysozoa</taxon>
        <taxon>Arthropoda</taxon>
        <taxon>Hexapoda</taxon>
        <taxon>Insecta</taxon>
        <taxon>Pterygota</taxon>
        <taxon>Neoptera</taxon>
        <taxon>Polyneoptera</taxon>
        <taxon>Phasmatodea</taxon>
        <taxon>Timematodea</taxon>
        <taxon>Timematoidea</taxon>
        <taxon>Timematidae</taxon>
        <taxon>Timema</taxon>
    </lineage>
</organism>
<gene>
    <name evidence="9" type="ORF">TBIB3V08_LOCUS3480</name>
</gene>
<dbReference type="InterPro" id="IPR041664">
    <property type="entry name" value="AAA_16"/>
</dbReference>
<keyword evidence="5" id="KW-0067">ATP-binding</keyword>
<dbReference type="FunFam" id="3.40.50.300:FF:000673">
    <property type="entry name" value="Origin recognition complex subunit 5"/>
    <property type="match status" value="1"/>
</dbReference>
<dbReference type="Pfam" id="PF13191">
    <property type="entry name" value="AAA_16"/>
    <property type="match status" value="1"/>
</dbReference>
<dbReference type="GO" id="GO:0005524">
    <property type="term" value="F:ATP binding"/>
    <property type="evidence" value="ECO:0007669"/>
    <property type="project" value="UniProtKB-KW"/>
</dbReference>
<dbReference type="PANTHER" id="PTHR12705">
    <property type="entry name" value="ORIGIN RECOGNITION COMPLEX SUBUNIT 5"/>
    <property type="match status" value="1"/>
</dbReference>
<keyword evidence="3" id="KW-0235">DNA replication</keyword>
<evidence type="ECO:0000256" key="7">
    <source>
        <dbReference type="ARBA" id="ARBA00069657"/>
    </source>
</evidence>
<evidence type="ECO:0000256" key="3">
    <source>
        <dbReference type="ARBA" id="ARBA00022705"/>
    </source>
</evidence>
<sequence>MALRPPIRCLVLQPDTTSAGANVNPLYRLQRDLDPYICLSMGYIIWSGNFSKPSSLSCELSLSTKEAMGATNQLPACIFLYGHTATGKTLVLSKLGEELNYAYARVNCIECYTPKLLFEQILFKFFGPSEGKSNDLWPCRRCDYMIDFVNILKQEADSHVMKKPLILVLDNCERLRDMDPNLLAAFIRLQECTLLNICVILVSCVAWDKFYSRSCFEMPVNTFFPQYTRGKDDKTDYRLSTGSQKSRKSY</sequence>
<dbReference type="InterPro" id="IPR020796">
    <property type="entry name" value="ORC5"/>
</dbReference>
<comment type="similarity">
    <text evidence="2">Belongs to the ORC5 family.</text>
</comment>
<protein>
    <recommendedName>
        <fullName evidence="7">Origin recognition complex subunit 5</fullName>
    </recommendedName>
</protein>
<accession>A0A7R9EVM3</accession>
<evidence type="ECO:0000256" key="2">
    <source>
        <dbReference type="ARBA" id="ARBA00006269"/>
    </source>
</evidence>
<dbReference type="GO" id="GO:0006270">
    <property type="term" value="P:DNA replication initiation"/>
    <property type="evidence" value="ECO:0007669"/>
    <property type="project" value="TreeGrafter"/>
</dbReference>
<evidence type="ECO:0000256" key="5">
    <source>
        <dbReference type="ARBA" id="ARBA00022840"/>
    </source>
</evidence>
<evidence type="ECO:0000313" key="9">
    <source>
        <dbReference type="EMBL" id="CAD7441002.1"/>
    </source>
</evidence>
<evidence type="ECO:0000256" key="6">
    <source>
        <dbReference type="ARBA" id="ARBA00023242"/>
    </source>
</evidence>
<feature type="domain" description="Orc1-like AAA ATPase" evidence="8">
    <location>
        <begin position="74"/>
        <end position="200"/>
    </location>
</feature>
<dbReference type="Gene3D" id="3.40.50.300">
    <property type="entry name" value="P-loop containing nucleotide triphosphate hydrolases"/>
    <property type="match status" value="1"/>
</dbReference>
<evidence type="ECO:0000256" key="1">
    <source>
        <dbReference type="ARBA" id="ARBA00004123"/>
    </source>
</evidence>
<dbReference type="AlphaFoldDB" id="A0A7R9EVM3"/>
<evidence type="ECO:0000259" key="8">
    <source>
        <dbReference type="Pfam" id="PF13191"/>
    </source>
</evidence>
<dbReference type="EMBL" id="OD565160">
    <property type="protein sequence ID" value="CAD7441002.1"/>
    <property type="molecule type" value="Genomic_DNA"/>
</dbReference>